<protein>
    <recommendedName>
        <fullName evidence="2">Reverse transcriptase zinc-binding domain-containing protein</fullName>
    </recommendedName>
</protein>
<gene>
    <name evidence="3" type="ORF">LSAT_V11C400182710</name>
</gene>
<feature type="domain" description="Reverse transcriptase zinc-binding" evidence="2">
    <location>
        <begin position="98"/>
        <end position="168"/>
    </location>
</feature>
<dbReference type="PANTHER" id="PTHR33116:SF79">
    <property type="entry name" value="REVERSE TRANSCRIPTASE DOMAIN, ZINC FINGER, CCHC-TYPE-RELATED"/>
    <property type="match status" value="1"/>
</dbReference>
<dbReference type="InterPro" id="IPR026960">
    <property type="entry name" value="RVT-Znf"/>
</dbReference>
<evidence type="ECO:0000259" key="2">
    <source>
        <dbReference type="Pfam" id="PF13966"/>
    </source>
</evidence>
<name>A0A9R1XE78_LACSA</name>
<organism evidence="3 4">
    <name type="scientific">Lactuca sativa</name>
    <name type="common">Garden lettuce</name>
    <dbReference type="NCBI Taxonomy" id="4236"/>
    <lineage>
        <taxon>Eukaryota</taxon>
        <taxon>Viridiplantae</taxon>
        <taxon>Streptophyta</taxon>
        <taxon>Embryophyta</taxon>
        <taxon>Tracheophyta</taxon>
        <taxon>Spermatophyta</taxon>
        <taxon>Magnoliopsida</taxon>
        <taxon>eudicotyledons</taxon>
        <taxon>Gunneridae</taxon>
        <taxon>Pentapetalae</taxon>
        <taxon>asterids</taxon>
        <taxon>campanulids</taxon>
        <taxon>Asterales</taxon>
        <taxon>Asteraceae</taxon>
        <taxon>Cichorioideae</taxon>
        <taxon>Cichorieae</taxon>
        <taxon>Lactucinae</taxon>
        <taxon>Lactuca</taxon>
    </lineage>
</organism>
<accession>A0A9R1XE78</accession>
<reference evidence="3 4" key="1">
    <citation type="journal article" date="2017" name="Nat. Commun.">
        <title>Genome assembly with in vitro proximity ligation data and whole-genome triplication in lettuce.</title>
        <authorList>
            <person name="Reyes-Chin-Wo S."/>
            <person name="Wang Z."/>
            <person name="Yang X."/>
            <person name="Kozik A."/>
            <person name="Arikit S."/>
            <person name="Song C."/>
            <person name="Xia L."/>
            <person name="Froenicke L."/>
            <person name="Lavelle D.O."/>
            <person name="Truco M.J."/>
            <person name="Xia R."/>
            <person name="Zhu S."/>
            <person name="Xu C."/>
            <person name="Xu H."/>
            <person name="Xu X."/>
            <person name="Cox K."/>
            <person name="Korf I."/>
            <person name="Meyers B.C."/>
            <person name="Michelmore R.W."/>
        </authorList>
    </citation>
    <scope>NUCLEOTIDE SEQUENCE [LARGE SCALE GENOMIC DNA]</scope>
    <source>
        <strain evidence="4">cv. Salinas</strain>
        <tissue evidence="3">Seedlings</tissue>
    </source>
</reference>
<dbReference type="Pfam" id="PF13966">
    <property type="entry name" value="zf-RVT"/>
    <property type="match status" value="1"/>
</dbReference>
<evidence type="ECO:0000256" key="1">
    <source>
        <dbReference type="SAM" id="SignalP"/>
    </source>
</evidence>
<feature type="chain" id="PRO_5040125926" description="Reverse transcriptase zinc-binding domain-containing protein" evidence="1">
    <location>
        <begin position="22"/>
        <end position="270"/>
    </location>
</feature>
<comment type="caution">
    <text evidence="3">The sequence shown here is derived from an EMBL/GenBank/DDBJ whole genome shotgun (WGS) entry which is preliminary data.</text>
</comment>
<dbReference type="PANTHER" id="PTHR33116">
    <property type="entry name" value="REVERSE TRANSCRIPTASE ZINC-BINDING DOMAIN-CONTAINING PROTEIN-RELATED-RELATED"/>
    <property type="match status" value="1"/>
</dbReference>
<proteinExistence type="predicted"/>
<keyword evidence="1" id="KW-0732">Signal</keyword>
<dbReference type="Proteomes" id="UP000235145">
    <property type="component" value="Unassembled WGS sequence"/>
</dbReference>
<sequence>MGSVRALNIALMVKWWWRLRSDPSLLWCRVVSCIHNLQSKPDDHYADNRIAGVWKNIAGAKKEFVRVGIPVSDVISKSVIGGGGGHGVEVSRIDQSIPTNISKMDWLKEVPPKVLCFMWRAKLGRFPSVVALQKMGVWLDSIDCTYCNHDEECGDHILIKCPFSREVWEWILKWCGINHTPFHTIVEVIDFAAGWGNCPKKRRILQVICYGTLWSIWKARNDRLFNNRRTSQAKIADLIKSLVFTWINFRGTYGRTLNWSEWCSVPLLCI</sequence>
<dbReference type="AlphaFoldDB" id="A0A9R1XE78"/>
<evidence type="ECO:0000313" key="3">
    <source>
        <dbReference type="EMBL" id="KAJ0209586.1"/>
    </source>
</evidence>
<feature type="signal peptide" evidence="1">
    <location>
        <begin position="1"/>
        <end position="21"/>
    </location>
</feature>
<keyword evidence="4" id="KW-1185">Reference proteome</keyword>
<evidence type="ECO:0000313" key="4">
    <source>
        <dbReference type="Proteomes" id="UP000235145"/>
    </source>
</evidence>
<dbReference type="EMBL" id="NBSK02000004">
    <property type="protein sequence ID" value="KAJ0209586.1"/>
    <property type="molecule type" value="Genomic_DNA"/>
</dbReference>